<dbReference type="AlphaFoldDB" id="I3L1K9"/>
<dbReference type="Bgee" id="ENSG00000217930">
    <property type="expression patterns" value="Expressed in gastrocnemius and 95 other cell types or tissues"/>
</dbReference>
<dbReference type="Proteomes" id="UP000005640">
    <property type="component" value="Chromosome 16"/>
</dbReference>
<reference evidence="1 2" key="3">
    <citation type="journal article" date="2004" name="Nature">
        <title>The sequence and analysis of duplication-rich human chromosome 16.</title>
        <authorList>
            <person name="Martin J."/>
            <person name="Han C."/>
            <person name="Gordon L.A."/>
            <person name="Terry A."/>
            <person name="Prabhakar S."/>
            <person name="She X."/>
            <person name="Xie G."/>
            <person name="Hellsten U."/>
            <person name="Chan Y.M."/>
            <person name="Altherr M."/>
            <person name="Couronne O."/>
            <person name="Aerts A."/>
            <person name="Bajorek E."/>
            <person name="Black S."/>
            <person name="Blumer H."/>
            <person name="Branscomb E."/>
            <person name="Brown N.C."/>
            <person name="Bruno W.J."/>
            <person name="Buckingham J.M."/>
            <person name="Callen D.F."/>
            <person name="Campbell C.S."/>
            <person name="Campbell M.L."/>
            <person name="Campbell E.W."/>
            <person name="Caoile C."/>
            <person name="Challacombe J.F."/>
            <person name="Chasteen L.A."/>
            <person name="Chertkov O."/>
            <person name="Chi H.C."/>
            <person name="Christensen M."/>
            <person name="Clark L.M."/>
            <person name="Cohn J.D."/>
            <person name="Denys M."/>
            <person name="Detter J.C."/>
            <person name="Dickson M."/>
            <person name="Dimitrijevic-Bussod M."/>
            <person name="Escobar J."/>
            <person name="Fawcett J.J."/>
            <person name="Flowers D."/>
            <person name="Fotopulos D."/>
            <person name="Glavina T."/>
            <person name="Gomez M."/>
            <person name="Gonzales E."/>
            <person name="Goodstein D."/>
            <person name="Goodwin L.A."/>
            <person name="Grady D.L."/>
            <person name="Grigoriev I."/>
            <person name="Groza M."/>
            <person name="Hammon N."/>
            <person name="Hawkins T."/>
            <person name="Haydu L."/>
            <person name="Hildebrand C.E."/>
            <person name="Huang W."/>
            <person name="Israni S."/>
            <person name="Jett J."/>
            <person name="Jewett P.B."/>
            <person name="Kadner K."/>
            <person name="Kimball H."/>
            <person name="Kobayashi A."/>
            <person name="Krawczyk M.C."/>
            <person name="Leyba T."/>
            <person name="Longmire J.L."/>
            <person name="Lopez F."/>
            <person name="Lou Y."/>
            <person name="Lowry S."/>
            <person name="Ludeman T."/>
            <person name="Manohar C.F."/>
            <person name="Mark G.A."/>
            <person name="McMurray K.L."/>
            <person name="Meincke L.J."/>
            <person name="Morgan J."/>
            <person name="Moyzis R.K."/>
            <person name="Mundt M.O."/>
            <person name="Munk A.C."/>
            <person name="Nandkeshwar R.D."/>
            <person name="Pitluck S."/>
            <person name="Pollard M."/>
            <person name="Predki P."/>
            <person name="Parson-Quintana B."/>
            <person name="Ramirez L."/>
            <person name="Rash S."/>
            <person name="Retterer J."/>
            <person name="Ricke D.O."/>
            <person name="Robinson D.L."/>
            <person name="Rodriguez A."/>
            <person name="Salamov A."/>
            <person name="Saunders E.H."/>
            <person name="Scott D."/>
            <person name="Shough T."/>
            <person name="Stallings R.L."/>
            <person name="Stalvey M."/>
            <person name="Sutherland R.D."/>
            <person name="Tapia R."/>
            <person name="Tesmer J.G."/>
            <person name="Thayer N."/>
            <person name="Thompson L.S."/>
            <person name="Tice H."/>
            <person name="Torney D.C."/>
            <person name="Tran-Gyamfi M."/>
            <person name="Tsai M."/>
            <person name="Ulanovsky L.E."/>
            <person name="Ustaszewska A."/>
            <person name="Vo N."/>
            <person name="White P.S."/>
            <person name="Williams A.L."/>
            <person name="Wills P.L."/>
            <person name="Wu J.R."/>
            <person name="Wu K."/>
            <person name="Yang J."/>
            <person name="Dejong P."/>
            <person name="Bruce D."/>
            <person name="Doggett N.A."/>
            <person name="Deaven L."/>
            <person name="Schmutz J."/>
            <person name="Grimwood J."/>
            <person name="Richardson P."/>
            <person name="Rokhsar D.S."/>
            <person name="Eichler E.E."/>
            <person name="Gilna P."/>
            <person name="Lucas S.M."/>
            <person name="Myers R.M."/>
            <person name="Rubin E.M."/>
            <person name="Pennacchio L.A."/>
        </authorList>
    </citation>
    <scope>NUCLEOTIDE SEQUENCE [LARGE SCALE GENOMIC DNA]</scope>
</reference>
<organism evidence="1 2">
    <name type="scientific">Homo sapiens</name>
    <name type="common">Human</name>
    <dbReference type="NCBI Taxonomy" id="9606"/>
    <lineage>
        <taxon>Eukaryota</taxon>
        <taxon>Metazoa</taxon>
        <taxon>Chordata</taxon>
        <taxon>Craniata</taxon>
        <taxon>Vertebrata</taxon>
        <taxon>Euteleostomi</taxon>
        <taxon>Mammalia</taxon>
        <taxon>Eutheria</taxon>
        <taxon>Euarchontoglires</taxon>
        <taxon>Primates</taxon>
        <taxon>Haplorrhini</taxon>
        <taxon>Catarrhini</taxon>
        <taxon>Hominidae</taxon>
        <taxon>Homo</taxon>
    </lineage>
</organism>
<dbReference type="HGNC" id="HGNC:29679">
    <property type="gene designation" value="PAM16"/>
</dbReference>
<protein>
    <submittedName>
        <fullName evidence="1">Presequence translocase associated motor 16</fullName>
    </submittedName>
</protein>
<sequence length="94" mass="9792">MSLAGQVPGPDHCDGRAGGGQGLCTGLAAGVCSLYPLKRKPLLEKRQLLATCPCVSHPVLVAGVSHQLGRPRVKCGLLRTERSPTCPHSQPGRS</sequence>
<dbReference type="Ensembl" id="ENST00000575636.5">
    <property type="protein sequence ID" value="ENSP00000458914.1"/>
    <property type="gene ID" value="ENSG00000217930.8"/>
</dbReference>
<gene>
    <name evidence="1" type="primary">PAM16</name>
</gene>
<reference evidence="1" key="2">
    <citation type="journal article" date="2004" name="Nature">
        <title>Finishing the euchromatic sequence of the human genome.</title>
        <authorList>
            <consortium name="International Human Genome Sequencing Consortium"/>
        </authorList>
    </citation>
    <scope>NUCLEOTIDE SEQUENCE [LARGE SCALE GENOMIC DNA]</scope>
</reference>
<proteinExistence type="predicted"/>
<keyword evidence="2" id="KW-1185">Reference proteome</keyword>
<name>I3L1K9_HUMAN</name>
<dbReference type="OpenTargets" id="ENSG00000217930"/>
<dbReference type="OrthoDB" id="10262892at2759"/>
<dbReference type="UCSC" id="uc059qdc.1">
    <property type="organism name" value="human"/>
</dbReference>
<dbReference type="HOGENOM" id="CLU_2385541_0_0_1"/>
<evidence type="ECO:0000313" key="2">
    <source>
        <dbReference type="Proteomes" id="UP000005640"/>
    </source>
</evidence>
<reference evidence="1" key="1">
    <citation type="journal article" date="2001" name="Nature">
        <title>Initial sequencing and analysis of the human genome.</title>
        <authorList>
            <consortium name="International Human Genome Sequencing Consortium"/>
            <person name="Lander E.S."/>
            <person name="Linton L.M."/>
            <person name="Birren B."/>
            <person name="Nusbaum C."/>
            <person name="Zody M.C."/>
            <person name="Baldwin J."/>
            <person name="Devon K."/>
            <person name="Dewar K."/>
            <person name="Doyle M."/>
            <person name="FitzHugh W."/>
            <person name="Funke R."/>
            <person name="Gage D."/>
            <person name="Harris K."/>
            <person name="Heaford A."/>
            <person name="Howland J."/>
            <person name="Kann L."/>
            <person name="Lehoczky J."/>
            <person name="LeVine R."/>
            <person name="McEwan P."/>
            <person name="McKernan K."/>
            <person name="Meldrim J."/>
            <person name="Mesirov J.P."/>
            <person name="Miranda C."/>
            <person name="Morris W."/>
            <person name="Naylor J."/>
            <person name="Raymond C."/>
            <person name="Rosetti M."/>
            <person name="Santos R."/>
            <person name="Sheridan A."/>
            <person name="Sougnez C."/>
            <person name="Stange-Thomann N."/>
            <person name="Stojanovic N."/>
            <person name="Subramanian A."/>
            <person name="Wyman D."/>
            <person name="Rogers J."/>
            <person name="Sulston J."/>
            <person name="Ainscough R."/>
            <person name="Beck S."/>
            <person name="Bentley D."/>
            <person name="Burton J."/>
            <person name="Clee C."/>
            <person name="Carter N."/>
            <person name="Coulson A."/>
            <person name="Deadman R."/>
            <person name="Deloukas P."/>
            <person name="Dunham A."/>
            <person name="Dunham I."/>
            <person name="Durbin R."/>
            <person name="French L."/>
            <person name="Grafham D."/>
            <person name="Gregory S."/>
            <person name="Hubbard T."/>
            <person name="Humphray S."/>
            <person name="Hunt A."/>
            <person name="Jones M."/>
            <person name="Lloyd C."/>
            <person name="McMurray A."/>
            <person name="Matthews L."/>
            <person name="Mercer S."/>
            <person name="Milne S."/>
            <person name="Mullikin J.C."/>
            <person name="Mungall A."/>
            <person name="Plumb R."/>
            <person name="Ross M."/>
            <person name="Shownkeen R."/>
            <person name="Sims S."/>
            <person name="Waterston R.H."/>
            <person name="Wilson R.K."/>
            <person name="Hillier L.W."/>
            <person name="McPherson J.D."/>
            <person name="Marra M.A."/>
            <person name="Mardis E.R."/>
            <person name="Fulton L.A."/>
            <person name="Chinwalla A.T."/>
            <person name="Pepin K.H."/>
            <person name="Gish W.R."/>
            <person name="Chissoe S.L."/>
            <person name="Wendl M.C."/>
            <person name="Delehaunty K.D."/>
            <person name="Miner T.L."/>
            <person name="Delehaunty A."/>
            <person name="Kramer J.B."/>
            <person name="Cook L.L."/>
            <person name="Fulton R.S."/>
            <person name="Johnson D.L."/>
            <person name="Minx P.J."/>
            <person name="Clifton S.W."/>
            <person name="Hawkins T."/>
            <person name="Branscomb E."/>
            <person name="Predki P."/>
            <person name="Richardson P."/>
            <person name="Wenning S."/>
            <person name="Slezak T."/>
            <person name="Doggett N."/>
            <person name="Cheng J.F."/>
            <person name="Olsen A."/>
            <person name="Lucas S."/>
            <person name="Elkin C."/>
            <person name="Uberbacher E."/>
            <person name="Frazier M."/>
            <person name="Gibbs R.A."/>
            <person name="Muzny D.M."/>
            <person name="Scherer S.E."/>
            <person name="Bouck J.B."/>
            <person name="Sodergren E.J."/>
            <person name="Worley K.C."/>
            <person name="Rives C.M."/>
            <person name="Gorrell J.H."/>
            <person name="Metzker M.L."/>
            <person name="Naylor S.L."/>
            <person name="Kucherlapati R.S."/>
            <person name="Nelson D.L."/>
            <person name="Weinstock G.M."/>
            <person name="Sakaki Y."/>
            <person name="Fujiyama A."/>
            <person name="Hattori M."/>
            <person name="Yada T."/>
            <person name="Toyoda A."/>
            <person name="Itoh T."/>
            <person name="Kawagoe C."/>
            <person name="Watanabe H."/>
            <person name="Totoki Y."/>
            <person name="Taylor T."/>
            <person name="Weissenbach J."/>
            <person name="Heilig R."/>
            <person name="Saurin W."/>
            <person name="Artiguenave F."/>
            <person name="Brottier P."/>
            <person name="Bruls T."/>
            <person name="Pelletier E."/>
            <person name="Robert C."/>
            <person name="Wincker P."/>
            <person name="Smith D.R."/>
            <person name="Doucette-Stamm L."/>
            <person name="Rubenfield M."/>
            <person name="Weinstock K."/>
            <person name="Lee H.M."/>
            <person name="Dubois J."/>
            <person name="Rosenthal A."/>
            <person name="Platzer M."/>
            <person name="Nyakatura G."/>
            <person name="Taudien S."/>
            <person name="Rump A."/>
            <person name="Yang H."/>
            <person name="Yu J."/>
            <person name="Wang J."/>
            <person name="Huang G."/>
            <person name="Gu J."/>
            <person name="Hood L."/>
            <person name="Rowen L."/>
            <person name="Madan A."/>
            <person name="Qin S."/>
            <person name="Davis R.W."/>
            <person name="Federspiel N.A."/>
            <person name="Abola A.P."/>
            <person name="Proctor M.J."/>
            <person name="Myers R.M."/>
            <person name="Schmutz J."/>
            <person name="Dickson M."/>
            <person name="Grimwood J."/>
            <person name="Cox D.R."/>
            <person name="Olson M.V."/>
            <person name="Kaul R."/>
            <person name="Raymond C."/>
            <person name="Shimizu N."/>
            <person name="Kawasaki K."/>
            <person name="Minoshima S."/>
            <person name="Evans G.A."/>
            <person name="Athanasiou M."/>
            <person name="Schultz R."/>
            <person name="Roe B.A."/>
            <person name="Chen F."/>
            <person name="Pan H."/>
            <person name="Ramser J."/>
            <person name="Lehrach H."/>
            <person name="Reinhardt R."/>
            <person name="McCombie W.R."/>
            <person name="de la Bastide M."/>
            <person name="Dedhia N."/>
            <person name="Blocker H."/>
            <person name="Hornischer K."/>
            <person name="Nordsiek G."/>
            <person name="Agarwala R."/>
            <person name="Aravind L."/>
            <person name="Bailey J.A."/>
            <person name="Bateman A."/>
            <person name="Batzoglou S."/>
            <person name="Birney E."/>
            <person name="Bork P."/>
            <person name="Brown D.G."/>
            <person name="Burge C.B."/>
            <person name="Cerutti L."/>
            <person name="Chen H.C."/>
            <person name="Church D."/>
            <person name="Clamp M."/>
            <person name="Copley R.R."/>
            <person name="Doerks T."/>
            <person name="Eddy S.R."/>
            <person name="Eichler E.E."/>
            <person name="Furey T.S."/>
            <person name="Galagan J."/>
            <person name="Gilbert J.G."/>
            <person name="Harmon C."/>
            <person name="Hayashizaki Y."/>
            <person name="Haussler D."/>
            <person name="Hermjakob H."/>
            <person name="Hokamp K."/>
            <person name="Jang W."/>
            <person name="Johnson L.S."/>
            <person name="Jones T.A."/>
            <person name="Kasif S."/>
            <person name="Kaspryzk A."/>
            <person name="Kennedy S."/>
            <person name="Kent W.J."/>
            <person name="Kitts P."/>
            <person name="Koonin E.V."/>
            <person name="Korf I."/>
            <person name="Kulp D."/>
            <person name="Lancet D."/>
            <person name="Lowe T.M."/>
            <person name="McLysaght A."/>
            <person name="Mikkelsen T."/>
            <person name="Moran J.V."/>
            <person name="Mulder N."/>
            <person name="Pollara V.J."/>
            <person name="Ponting C.P."/>
            <person name="Schuler G."/>
            <person name="Schultz J."/>
            <person name="Slater G."/>
            <person name="Smit A.F."/>
            <person name="Stupka E."/>
            <person name="Szustakowski J."/>
            <person name="Thierry-Mieg D."/>
            <person name="Thierry-Mieg J."/>
            <person name="Wagner L."/>
            <person name="Wallis J."/>
            <person name="Wheeler R."/>
            <person name="Williams A."/>
            <person name="Wolf Y.I."/>
            <person name="Wolfe K.H."/>
            <person name="Yang S.P."/>
            <person name="Yeh R.F."/>
            <person name="Collins F."/>
            <person name="Guyer M.S."/>
            <person name="Peterson J."/>
            <person name="Felsenfeld A."/>
            <person name="Wetterstrand K.A."/>
            <person name="Patrinos A."/>
            <person name="Morgan M.J."/>
            <person name="de Jong P."/>
            <person name="Catanese J.J."/>
            <person name="Osoegawa K."/>
            <person name="Shizuya H."/>
            <person name="Choi S."/>
            <person name="Chen Y.J."/>
        </authorList>
    </citation>
    <scope>NUCLEOTIDE SEQUENCE [LARGE SCALE GENOMIC DNA]</scope>
</reference>
<dbReference type="EMBL" id="KF456150">
    <property type="status" value="NOT_ANNOTATED_CDS"/>
    <property type="molecule type" value="Genomic_DNA"/>
</dbReference>
<evidence type="ECO:0000313" key="1">
    <source>
        <dbReference type="Ensembl" id="ENSP00000458914.1"/>
    </source>
</evidence>
<dbReference type="Ensembl" id="ENST00000631595.1">
    <property type="protein sequence ID" value="ENSP00000488543.1"/>
    <property type="gene ID" value="ENSG00000282228.1"/>
</dbReference>
<dbReference type="EMBL" id="AC012676">
    <property type="status" value="NOT_ANNOTATED_CDS"/>
    <property type="molecule type" value="Genomic_DNA"/>
</dbReference>
<accession>I3L1K9</accession>
<dbReference type="VEuPathDB" id="HostDB:ENSG00000217930"/>
<dbReference type="ExpressionAtlas" id="I3L1K9">
    <property type="expression patterns" value="baseline and differential"/>
</dbReference>
<reference evidence="1" key="4">
    <citation type="submission" date="2025-05" db="UniProtKB">
        <authorList>
            <consortium name="Ensembl"/>
        </authorList>
    </citation>
    <scope>IDENTIFICATION</scope>
</reference>
<dbReference type="GeneTree" id="ENSGT00390000012037"/>